<sequence length="283" mass="30959">MSKARIPRKTKQIVQQIPRRSSRHLSNKSAKASTHLSQKPLVSVIIPVCNEANTLGKVIQEALRVHPRTEVIVIENGSTDGSKLIAKQAGAKVVSYDQRFGHDVGRTVGAREAKGDILLFVDADFVIPAAEMSPLIEAIQRGVDVALNKYIGAIATTDVHRVVVAKYALNAILNRSDLKGTSMTTIPHAMSRNALNVIGAEHLAVPPLAQAIAIQRGLRVQAVKYIQVGSRNRVRYSVDEGDPVGDLIVGDHLEAVHWVIGKTDVRALHEDKLRIREMIEVNR</sequence>
<dbReference type="OrthoDB" id="2902148at2"/>
<evidence type="ECO:0000256" key="1">
    <source>
        <dbReference type="SAM" id="MobiDB-lite"/>
    </source>
</evidence>
<dbReference type="InterPro" id="IPR001173">
    <property type="entry name" value="Glyco_trans_2-like"/>
</dbReference>
<accession>A0A198ABJ6</accession>
<dbReference type="Pfam" id="PF00535">
    <property type="entry name" value="Glycos_transf_2"/>
    <property type="match status" value="1"/>
</dbReference>
<dbReference type="PANTHER" id="PTHR48090">
    <property type="entry name" value="UNDECAPRENYL-PHOSPHATE 4-DEOXY-4-FORMAMIDO-L-ARABINOSE TRANSFERASE-RELATED"/>
    <property type="match status" value="1"/>
</dbReference>
<proteinExistence type="predicted"/>
<dbReference type="EMBL" id="LYPB01000061">
    <property type="protein sequence ID" value="OAS18879.1"/>
    <property type="molecule type" value="Genomic_DNA"/>
</dbReference>
<dbReference type="InterPro" id="IPR050256">
    <property type="entry name" value="Glycosyltransferase_2"/>
</dbReference>
<dbReference type="RefSeq" id="WP_068664017.1">
    <property type="nucleotide sequence ID" value="NZ_LYPB01000061.1"/>
</dbReference>
<dbReference type="STRING" id="1850517.A8708_32020"/>
<protein>
    <submittedName>
        <fullName evidence="3">Glycosyl transferase family 2</fullName>
    </submittedName>
</protein>
<dbReference type="SUPFAM" id="SSF53448">
    <property type="entry name" value="Nucleotide-diphospho-sugar transferases"/>
    <property type="match status" value="1"/>
</dbReference>
<feature type="compositionally biased region" description="Basic residues" evidence="1">
    <location>
        <begin position="1"/>
        <end position="11"/>
    </location>
</feature>
<dbReference type="Proteomes" id="UP000078454">
    <property type="component" value="Unassembled WGS sequence"/>
</dbReference>
<dbReference type="GO" id="GO:0016740">
    <property type="term" value="F:transferase activity"/>
    <property type="evidence" value="ECO:0007669"/>
    <property type="project" value="UniProtKB-KW"/>
</dbReference>
<dbReference type="InterPro" id="IPR029044">
    <property type="entry name" value="Nucleotide-diphossugar_trans"/>
</dbReference>
<organism evidence="3 4">
    <name type="scientific">Paenibacillus oryzisoli</name>
    <dbReference type="NCBI Taxonomy" id="1850517"/>
    <lineage>
        <taxon>Bacteria</taxon>
        <taxon>Bacillati</taxon>
        <taxon>Bacillota</taxon>
        <taxon>Bacilli</taxon>
        <taxon>Bacillales</taxon>
        <taxon>Paenibacillaceae</taxon>
        <taxon>Paenibacillus</taxon>
    </lineage>
</organism>
<feature type="domain" description="Glycosyltransferase 2-like" evidence="2">
    <location>
        <begin position="43"/>
        <end position="153"/>
    </location>
</feature>
<comment type="caution">
    <text evidence="3">The sequence shown here is derived from an EMBL/GenBank/DDBJ whole genome shotgun (WGS) entry which is preliminary data.</text>
</comment>
<feature type="region of interest" description="Disordered" evidence="1">
    <location>
        <begin position="1"/>
        <end position="34"/>
    </location>
</feature>
<evidence type="ECO:0000313" key="3">
    <source>
        <dbReference type="EMBL" id="OAS18879.1"/>
    </source>
</evidence>
<name>A0A198ABJ6_9BACL</name>
<gene>
    <name evidence="3" type="ORF">A8708_32020</name>
</gene>
<evidence type="ECO:0000313" key="4">
    <source>
        <dbReference type="Proteomes" id="UP000078454"/>
    </source>
</evidence>
<dbReference type="AlphaFoldDB" id="A0A198ABJ6"/>
<reference evidence="3 4" key="1">
    <citation type="submission" date="2016-05" db="EMBL/GenBank/DDBJ databases">
        <title>Paenibacillus sp. 1ZS3-15 nov., isolated from the rhizosphere soil.</title>
        <authorList>
            <person name="Zhang X.X."/>
            <person name="Zhang J."/>
        </authorList>
    </citation>
    <scope>NUCLEOTIDE SEQUENCE [LARGE SCALE GENOMIC DNA]</scope>
    <source>
        <strain evidence="3 4">1ZS3-15</strain>
    </source>
</reference>
<evidence type="ECO:0000259" key="2">
    <source>
        <dbReference type="Pfam" id="PF00535"/>
    </source>
</evidence>
<dbReference type="Gene3D" id="3.90.550.10">
    <property type="entry name" value="Spore Coat Polysaccharide Biosynthesis Protein SpsA, Chain A"/>
    <property type="match status" value="1"/>
</dbReference>
<keyword evidence="4" id="KW-1185">Reference proteome</keyword>
<keyword evidence="3" id="KW-0808">Transferase</keyword>